<feature type="region of interest" description="Disordered" evidence="11">
    <location>
        <begin position="1"/>
        <end position="25"/>
    </location>
</feature>
<evidence type="ECO:0000256" key="12">
    <source>
        <dbReference type="SAM" id="Phobius"/>
    </source>
</evidence>
<accession>A0ABX8R1B3</accession>
<feature type="transmembrane region" description="Helical" evidence="12">
    <location>
        <begin position="297"/>
        <end position="317"/>
    </location>
</feature>
<feature type="compositionally biased region" description="Basic and acidic residues" evidence="11">
    <location>
        <begin position="1"/>
        <end position="21"/>
    </location>
</feature>
<dbReference type="CDD" id="cd06579">
    <property type="entry name" value="TM_PBP1_transp_AraH_like"/>
    <property type="match status" value="1"/>
</dbReference>
<gene>
    <name evidence="13" type="ORF">AGRA3207_005490</name>
</gene>
<protein>
    <recommendedName>
        <fullName evidence="10">Autoinducer 2 import system permease protein LsrC</fullName>
    </recommendedName>
</protein>
<dbReference type="Proteomes" id="UP001049518">
    <property type="component" value="Chromosome"/>
</dbReference>
<evidence type="ECO:0000256" key="2">
    <source>
        <dbReference type="ARBA" id="ARBA00011262"/>
    </source>
</evidence>
<keyword evidence="8 12" id="KW-0472">Membrane</keyword>
<feature type="transmembrane region" description="Helical" evidence="12">
    <location>
        <begin position="271"/>
        <end position="290"/>
    </location>
</feature>
<keyword evidence="3" id="KW-0813">Transport</keyword>
<keyword evidence="5" id="KW-0997">Cell inner membrane</keyword>
<feature type="transmembrane region" description="Helical" evidence="12">
    <location>
        <begin position="323"/>
        <end position="342"/>
    </location>
</feature>
<feature type="transmembrane region" description="Helical" evidence="12">
    <location>
        <begin position="121"/>
        <end position="143"/>
    </location>
</feature>
<organism evidence="13 14">
    <name type="scientific">Actinomadura graeca</name>
    <dbReference type="NCBI Taxonomy" id="2750812"/>
    <lineage>
        <taxon>Bacteria</taxon>
        <taxon>Bacillati</taxon>
        <taxon>Actinomycetota</taxon>
        <taxon>Actinomycetes</taxon>
        <taxon>Streptosporangiales</taxon>
        <taxon>Thermomonosporaceae</taxon>
        <taxon>Actinomadura</taxon>
    </lineage>
</organism>
<evidence type="ECO:0000256" key="6">
    <source>
        <dbReference type="ARBA" id="ARBA00022692"/>
    </source>
</evidence>
<dbReference type="Pfam" id="PF02653">
    <property type="entry name" value="BPD_transp_2"/>
    <property type="match status" value="1"/>
</dbReference>
<evidence type="ECO:0000256" key="9">
    <source>
        <dbReference type="ARBA" id="ARBA00025439"/>
    </source>
</evidence>
<evidence type="ECO:0000256" key="3">
    <source>
        <dbReference type="ARBA" id="ARBA00022448"/>
    </source>
</evidence>
<name>A0ABX8R1B3_9ACTN</name>
<feature type="transmembrane region" description="Helical" evidence="12">
    <location>
        <begin position="245"/>
        <end position="265"/>
    </location>
</feature>
<evidence type="ECO:0000256" key="11">
    <source>
        <dbReference type="SAM" id="MobiDB-lite"/>
    </source>
</evidence>
<evidence type="ECO:0000256" key="10">
    <source>
        <dbReference type="ARBA" id="ARBA00039382"/>
    </source>
</evidence>
<dbReference type="EMBL" id="CP059572">
    <property type="protein sequence ID" value="QXJ24214.1"/>
    <property type="molecule type" value="Genomic_DNA"/>
</dbReference>
<comment type="function">
    <text evidence="9">Part of the ABC transporter complex LsrABCD involved in autoinducer 2 (AI-2) import. Probably responsible for the translocation of the substrate across the membrane.</text>
</comment>
<evidence type="ECO:0000256" key="8">
    <source>
        <dbReference type="ARBA" id="ARBA00023136"/>
    </source>
</evidence>
<keyword evidence="14" id="KW-1185">Reference proteome</keyword>
<dbReference type="InterPro" id="IPR001851">
    <property type="entry name" value="ABC_transp_permease"/>
</dbReference>
<dbReference type="PANTHER" id="PTHR32196">
    <property type="entry name" value="ABC TRANSPORTER PERMEASE PROTEIN YPHD-RELATED-RELATED"/>
    <property type="match status" value="1"/>
</dbReference>
<feature type="transmembrane region" description="Helical" evidence="12">
    <location>
        <begin position="98"/>
        <end position="115"/>
    </location>
</feature>
<proteinExistence type="predicted"/>
<evidence type="ECO:0000313" key="13">
    <source>
        <dbReference type="EMBL" id="QXJ24214.1"/>
    </source>
</evidence>
<feature type="transmembrane region" description="Helical" evidence="12">
    <location>
        <begin position="192"/>
        <end position="212"/>
    </location>
</feature>
<comment type="subcellular location">
    <subcellularLocation>
        <location evidence="1">Cell membrane</location>
        <topology evidence="1">Multi-pass membrane protein</topology>
    </subcellularLocation>
</comment>
<evidence type="ECO:0000256" key="4">
    <source>
        <dbReference type="ARBA" id="ARBA00022475"/>
    </source>
</evidence>
<dbReference type="PANTHER" id="PTHR32196:SF29">
    <property type="entry name" value="AUTOINDUCER 2 IMPORT SYSTEM PERMEASE PROTEIN LSRC"/>
    <property type="match status" value="1"/>
</dbReference>
<keyword evidence="6 12" id="KW-0812">Transmembrane</keyword>
<evidence type="ECO:0000256" key="1">
    <source>
        <dbReference type="ARBA" id="ARBA00004651"/>
    </source>
</evidence>
<comment type="subunit">
    <text evidence="2">The complex is composed of two ATP-binding proteins (LsrA), two transmembrane proteins (LsrC and LsrD) and a solute-binding protein (LsrB).</text>
</comment>
<feature type="transmembrane region" description="Helical" evidence="12">
    <location>
        <begin position="150"/>
        <end position="172"/>
    </location>
</feature>
<evidence type="ECO:0000313" key="14">
    <source>
        <dbReference type="Proteomes" id="UP001049518"/>
    </source>
</evidence>
<feature type="transmembrane region" description="Helical" evidence="12">
    <location>
        <begin position="73"/>
        <end position="91"/>
    </location>
</feature>
<keyword evidence="4" id="KW-1003">Cell membrane</keyword>
<sequence length="355" mass="36697">MTADRQSDTEEKAERAPRSQEKTTPSALGRLPVLAVRAGRGEATSVLVATLVLIIFTSVLHPDFLRPGQLLDTLQSSVYVGLLACGMAYLLSMREIDLSVGSTFGLTVICTGLLMNHGVPAWPSAGLGILLGAGLGLVNALIVQFIGIPAIVATLATLSVFRGLALALSGGQQVTGLPLDSSFFTLLGGKTLGVPTSVWVLVLVAVLLTLVLRFTPFGYRVREIGSNPEAATFSGISIPRVRLQALVLIGLLAGLSGVLGLAFFTSGDPNIGTGFELQAIAAAIIGGTPLRGGSATVIGACLGAVLLSVVTSGLQYFNIPANWSAFATGGVILAAVALDSLVRRRRRRDDALLGL</sequence>
<evidence type="ECO:0000256" key="5">
    <source>
        <dbReference type="ARBA" id="ARBA00022519"/>
    </source>
</evidence>
<keyword evidence="7 12" id="KW-1133">Transmembrane helix</keyword>
<reference evidence="13" key="1">
    <citation type="submission" date="2020-07" db="EMBL/GenBank/DDBJ databases">
        <authorList>
            <person name="Tarantini F.S."/>
            <person name="Hong K.W."/>
            <person name="Chan K.G."/>
        </authorList>
    </citation>
    <scope>NUCLEOTIDE SEQUENCE</scope>
    <source>
        <strain evidence="13">32-07</strain>
    </source>
</reference>
<evidence type="ECO:0000256" key="7">
    <source>
        <dbReference type="ARBA" id="ARBA00022989"/>
    </source>
</evidence>
<feature type="transmembrane region" description="Helical" evidence="12">
    <location>
        <begin position="43"/>
        <end position="61"/>
    </location>
</feature>